<sequence length="124" mass="14224">MAMICGEKPYLGPLRKQMKREPKRLLVPMVEKAKSNCLRVAVYIFEVQFGSGVTVDGVLVEETLEDPNECRVKTRQTTNPMVNKKKKKKNKKERLGHHNNLLLTEQEGLTGYYHLTRTAPRVIS</sequence>
<gene>
    <name evidence="2" type="ORF">pdam_00005493</name>
</gene>
<feature type="compositionally biased region" description="Basic residues" evidence="1">
    <location>
        <begin position="83"/>
        <end position="97"/>
    </location>
</feature>
<organism evidence="2 3">
    <name type="scientific">Pocillopora damicornis</name>
    <name type="common">Cauliflower coral</name>
    <name type="synonym">Millepora damicornis</name>
    <dbReference type="NCBI Taxonomy" id="46731"/>
    <lineage>
        <taxon>Eukaryota</taxon>
        <taxon>Metazoa</taxon>
        <taxon>Cnidaria</taxon>
        <taxon>Anthozoa</taxon>
        <taxon>Hexacorallia</taxon>
        <taxon>Scleractinia</taxon>
        <taxon>Astrocoeniina</taxon>
        <taxon>Pocilloporidae</taxon>
        <taxon>Pocillopora</taxon>
    </lineage>
</organism>
<dbReference type="AlphaFoldDB" id="A0A3M6TAN4"/>
<dbReference type="Proteomes" id="UP000275408">
    <property type="component" value="Unassembled WGS sequence"/>
</dbReference>
<evidence type="ECO:0000313" key="3">
    <source>
        <dbReference type="Proteomes" id="UP000275408"/>
    </source>
</evidence>
<reference evidence="2 3" key="1">
    <citation type="journal article" date="2018" name="Sci. Rep.">
        <title>Comparative analysis of the Pocillopora damicornis genome highlights role of immune system in coral evolution.</title>
        <authorList>
            <person name="Cunning R."/>
            <person name="Bay R.A."/>
            <person name="Gillette P."/>
            <person name="Baker A.C."/>
            <person name="Traylor-Knowles N."/>
        </authorList>
    </citation>
    <scope>NUCLEOTIDE SEQUENCE [LARGE SCALE GENOMIC DNA]</scope>
    <source>
        <strain evidence="2">RSMAS</strain>
        <tissue evidence="2">Whole animal</tissue>
    </source>
</reference>
<proteinExistence type="predicted"/>
<evidence type="ECO:0000313" key="2">
    <source>
        <dbReference type="EMBL" id="RMX38348.1"/>
    </source>
</evidence>
<feature type="region of interest" description="Disordered" evidence="1">
    <location>
        <begin position="75"/>
        <end position="98"/>
    </location>
</feature>
<evidence type="ECO:0000256" key="1">
    <source>
        <dbReference type="SAM" id="MobiDB-lite"/>
    </source>
</evidence>
<dbReference type="EMBL" id="RCHS01004020">
    <property type="protein sequence ID" value="RMX38348.1"/>
    <property type="molecule type" value="Genomic_DNA"/>
</dbReference>
<accession>A0A3M6TAN4</accession>
<name>A0A3M6TAN4_POCDA</name>
<keyword evidence="3" id="KW-1185">Reference proteome</keyword>
<protein>
    <submittedName>
        <fullName evidence="2">Uncharacterized protein</fullName>
    </submittedName>
</protein>
<comment type="caution">
    <text evidence="2">The sequence shown here is derived from an EMBL/GenBank/DDBJ whole genome shotgun (WGS) entry which is preliminary data.</text>
</comment>